<dbReference type="EMBL" id="CP154834">
    <property type="protein sequence ID" value="XAO76365.1"/>
    <property type="molecule type" value="Genomic_DNA"/>
</dbReference>
<keyword evidence="2" id="KW-1185">Reference proteome</keyword>
<protein>
    <submittedName>
        <fullName evidence="1">Uncharacterized protein</fullName>
    </submittedName>
</protein>
<evidence type="ECO:0000313" key="1">
    <source>
        <dbReference type="EMBL" id="XAO76365.1"/>
    </source>
</evidence>
<reference evidence="1 2" key="1">
    <citation type="submission" date="2024-04" db="EMBL/GenBank/DDBJ databases">
        <title>Genome sequencing and assembly of rice foliar adapted Chryseobacterium endophyticum OsEnb-ALM-A6.</title>
        <authorList>
            <person name="Kumar S."/>
            <person name="Javed M."/>
            <person name="Chouhan V."/>
            <person name="Charishma K."/>
            <person name="Patel A."/>
            <person name="Kumar M."/>
            <person name="Sahu K.P."/>
            <person name="Kumar A."/>
        </authorList>
    </citation>
    <scope>NUCLEOTIDE SEQUENCE [LARGE SCALE GENOMIC DNA]</scope>
    <source>
        <strain evidence="1 2">OsEnb-ALM-A6</strain>
    </source>
</reference>
<dbReference type="AlphaFoldDB" id="A0AAU6WUG9"/>
<dbReference type="Proteomes" id="UP001463665">
    <property type="component" value="Chromosome"/>
</dbReference>
<proteinExistence type="predicted"/>
<dbReference type="RefSeq" id="WP_345767728.1">
    <property type="nucleotide sequence ID" value="NZ_CP154834.1"/>
</dbReference>
<name>A0AAU6WUG9_9FLAO</name>
<evidence type="ECO:0000313" key="2">
    <source>
        <dbReference type="Proteomes" id="UP001463665"/>
    </source>
</evidence>
<accession>A0AAU6WUG9</accession>
<sequence length="105" mass="12541">MSKYLKALVENNPSSKYSLKDGNYTIENIWNDESIVLNFKKGAKISFLENIIFPEQLFAIFDKKKNRLEFIYSLIDSDSKLLKRKFEFIYKNEIFNCFFLKYLAI</sequence>
<organism evidence="1 2">
    <name type="scientific">Chryseobacterium endophyticum</name>
    <dbReference type="NCBI Taxonomy" id="1854762"/>
    <lineage>
        <taxon>Bacteria</taxon>
        <taxon>Pseudomonadati</taxon>
        <taxon>Bacteroidota</taxon>
        <taxon>Flavobacteriia</taxon>
        <taxon>Flavobacteriales</taxon>
        <taxon>Weeksellaceae</taxon>
        <taxon>Chryseobacterium group</taxon>
        <taxon>Chryseobacterium</taxon>
    </lineage>
</organism>
<gene>
    <name evidence="1" type="ORF">AAFP95_11730</name>
</gene>